<dbReference type="InterPro" id="IPR039424">
    <property type="entry name" value="SBP_5"/>
</dbReference>
<dbReference type="PANTHER" id="PTHR30290:SF38">
    <property type="entry name" value="D,D-DIPEPTIDE-BINDING PERIPLASMIC PROTEIN DDPA-RELATED"/>
    <property type="match status" value="1"/>
</dbReference>
<dbReference type="Proteomes" id="UP000028824">
    <property type="component" value="Unassembled WGS sequence"/>
</dbReference>
<evidence type="ECO:0000313" key="7">
    <source>
        <dbReference type="Proteomes" id="UP000028824"/>
    </source>
</evidence>
<dbReference type="CDD" id="cd08511">
    <property type="entry name" value="PBP2_NikA_DppA_OppA_like_5"/>
    <property type="match status" value="1"/>
</dbReference>
<dbReference type="Gene3D" id="3.10.105.10">
    <property type="entry name" value="Dipeptide-binding Protein, Domain 3"/>
    <property type="match status" value="1"/>
</dbReference>
<evidence type="ECO:0000256" key="2">
    <source>
        <dbReference type="ARBA" id="ARBA00005695"/>
    </source>
</evidence>
<dbReference type="AlphaFoldDB" id="A0A086XV66"/>
<dbReference type="eggNOG" id="COG0747">
    <property type="taxonomic scope" value="Bacteria"/>
</dbReference>
<gene>
    <name evidence="6" type="ORF">CG50_02775</name>
</gene>
<dbReference type="EMBL" id="JFZB01000018">
    <property type="protein sequence ID" value="KFI25916.1"/>
    <property type="molecule type" value="Genomic_DNA"/>
</dbReference>
<dbReference type="SUPFAM" id="SSF53850">
    <property type="entry name" value="Periplasmic binding protein-like II"/>
    <property type="match status" value="1"/>
</dbReference>
<evidence type="ECO:0000313" key="6">
    <source>
        <dbReference type="EMBL" id="KFI25916.1"/>
    </source>
</evidence>
<keyword evidence="7" id="KW-1185">Reference proteome</keyword>
<comment type="subcellular location">
    <subcellularLocation>
        <location evidence="1">Periplasm</location>
    </subcellularLocation>
</comment>
<reference evidence="6 7" key="1">
    <citation type="submission" date="2014-03" db="EMBL/GenBank/DDBJ databases">
        <title>Genome of Paenirhodobacter enshiensis DW2-9.</title>
        <authorList>
            <person name="Wang D."/>
            <person name="Wang G."/>
        </authorList>
    </citation>
    <scope>NUCLEOTIDE SEQUENCE [LARGE SCALE GENOMIC DNA]</scope>
    <source>
        <strain evidence="6 7">DW2-9</strain>
    </source>
</reference>
<feature type="signal peptide" evidence="4">
    <location>
        <begin position="1"/>
        <end position="22"/>
    </location>
</feature>
<dbReference type="GO" id="GO:0015833">
    <property type="term" value="P:peptide transport"/>
    <property type="evidence" value="ECO:0007669"/>
    <property type="project" value="TreeGrafter"/>
</dbReference>
<dbReference type="GO" id="GO:0043190">
    <property type="term" value="C:ATP-binding cassette (ABC) transporter complex"/>
    <property type="evidence" value="ECO:0007669"/>
    <property type="project" value="InterPro"/>
</dbReference>
<evidence type="ECO:0000256" key="3">
    <source>
        <dbReference type="ARBA" id="ARBA00022729"/>
    </source>
</evidence>
<dbReference type="GO" id="GO:1904680">
    <property type="term" value="F:peptide transmembrane transporter activity"/>
    <property type="evidence" value="ECO:0007669"/>
    <property type="project" value="TreeGrafter"/>
</dbReference>
<accession>A0A086XV66</accession>
<evidence type="ECO:0000256" key="1">
    <source>
        <dbReference type="ARBA" id="ARBA00004418"/>
    </source>
</evidence>
<protein>
    <submittedName>
        <fullName evidence="6">ABC transporter substrate-binding protein</fullName>
    </submittedName>
</protein>
<evidence type="ECO:0000259" key="5">
    <source>
        <dbReference type="Pfam" id="PF00496"/>
    </source>
</evidence>
<proteinExistence type="inferred from homology"/>
<feature type="domain" description="Solute-binding protein family 5" evidence="5">
    <location>
        <begin position="66"/>
        <end position="421"/>
    </location>
</feature>
<feature type="chain" id="PRO_5001817158" evidence="4">
    <location>
        <begin position="23"/>
        <end position="502"/>
    </location>
</feature>
<dbReference type="STRING" id="1105367.CG50_02775"/>
<sequence>MNFKMLASTALVAGLLAGGAQAADLKIALQDDPDVLDPAQSRSFVGRIVYAAMCDALVDIDADVNFVPKLATDWKFSDDGLKLVMNLRQGVKFQDGEDFNADAVVYTINRNMTMKESRRKSDLASVEKIEKTGDYQVTFTLKQPDASLVAQLYDRAGMIVAPKAAEAEGANFGAHPVCAGPFKFVERVPQDRIVLEKFDGYWNAKDIHFDKVTYLPIPDTTVRLANLQSGDVDLVDRIASTDADTVKANPKLGYAEVAGLGNMGIYFNLANGTGAKNPMGENKLLRQAFSLSIDRDAIDEVVFNGAALPGNQPWPPTSVWYDKTHPVPPRDIDKARALVKEAGFDRVKVTIKHANNPVVTQAMQMIQAMAAEAGFDVTLQSTEFATLLDDQSSGNFEVSRSDWSGRPDPDGNVYQFFTTKGGLNDPKYSNPEVDRLLNEARASTDPAVRKAKYDAFVGHLLEDNPIVYLGTQKYLYGFTAKLNGFKPLPDAMIRLQGVSKAD</sequence>
<keyword evidence="3 4" id="KW-0732">Signal</keyword>
<comment type="similarity">
    <text evidence="2">Belongs to the bacterial solute-binding protein 5 family.</text>
</comment>
<dbReference type="Gene3D" id="3.90.76.10">
    <property type="entry name" value="Dipeptide-binding Protein, Domain 1"/>
    <property type="match status" value="1"/>
</dbReference>
<dbReference type="InterPro" id="IPR000914">
    <property type="entry name" value="SBP_5_dom"/>
</dbReference>
<dbReference type="PANTHER" id="PTHR30290">
    <property type="entry name" value="PERIPLASMIC BINDING COMPONENT OF ABC TRANSPORTER"/>
    <property type="match status" value="1"/>
</dbReference>
<evidence type="ECO:0000256" key="4">
    <source>
        <dbReference type="SAM" id="SignalP"/>
    </source>
</evidence>
<dbReference type="InterPro" id="IPR030678">
    <property type="entry name" value="Peptide/Ni-bd"/>
</dbReference>
<organism evidence="6 7">
    <name type="scientific">Paenirhodobacter enshiensis</name>
    <dbReference type="NCBI Taxonomy" id="1105367"/>
    <lineage>
        <taxon>Bacteria</taxon>
        <taxon>Pseudomonadati</taxon>
        <taxon>Pseudomonadota</taxon>
        <taxon>Alphaproteobacteria</taxon>
        <taxon>Rhodobacterales</taxon>
        <taxon>Rhodobacter group</taxon>
        <taxon>Paenirhodobacter</taxon>
    </lineage>
</organism>
<dbReference type="Gene3D" id="3.40.190.10">
    <property type="entry name" value="Periplasmic binding protein-like II"/>
    <property type="match status" value="1"/>
</dbReference>
<dbReference type="Pfam" id="PF00496">
    <property type="entry name" value="SBP_bac_5"/>
    <property type="match status" value="1"/>
</dbReference>
<dbReference type="GO" id="GO:0030288">
    <property type="term" value="C:outer membrane-bounded periplasmic space"/>
    <property type="evidence" value="ECO:0007669"/>
    <property type="project" value="UniProtKB-ARBA"/>
</dbReference>
<name>A0A086XV66_9RHOB</name>
<dbReference type="PIRSF" id="PIRSF002741">
    <property type="entry name" value="MppA"/>
    <property type="match status" value="1"/>
</dbReference>
<comment type="caution">
    <text evidence="6">The sequence shown here is derived from an EMBL/GenBank/DDBJ whole genome shotgun (WGS) entry which is preliminary data.</text>
</comment>